<dbReference type="Proteomes" id="UP001152888">
    <property type="component" value="Unassembled WGS sequence"/>
</dbReference>
<sequence>MKEDFDSLPDKDRNDIGKMVMKKWANIRDNWMKCHKKLNEEKKSGAGAKKVRKYLFYEELRFLQKIADHRVTFQIFPKMMTSLIPKLSMPKLMLPLR</sequence>
<accession>A0A9P0PIJ8</accession>
<protein>
    <recommendedName>
        <fullName evidence="3">MADF domain-containing protein</fullName>
    </recommendedName>
</protein>
<proteinExistence type="predicted"/>
<dbReference type="EMBL" id="CAKOFQ010006981">
    <property type="protein sequence ID" value="CAH1985490.1"/>
    <property type="molecule type" value="Genomic_DNA"/>
</dbReference>
<dbReference type="OrthoDB" id="10071528at2759"/>
<comment type="caution">
    <text evidence="1">The sequence shown here is derived from an EMBL/GenBank/DDBJ whole genome shotgun (WGS) entry which is preliminary data.</text>
</comment>
<evidence type="ECO:0000313" key="1">
    <source>
        <dbReference type="EMBL" id="CAH1985490.1"/>
    </source>
</evidence>
<evidence type="ECO:0008006" key="3">
    <source>
        <dbReference type="Google" id="ProtNLM"/>
    </source>
</evidence>
<evidence type="ECO:0000313" key="2">
    <source>
        <dbReference type="Proteomes" id="UP001152888"/>
    </source>
</evidence>
<organism evidence="1 2">
    <name type="scientific">Acanthoscelides obtectus</name>
    <name type="common">Bean weevil</name>
    <name type="synonym">Bruchus obtectus</name>
    <dbReference type="NCBI Taxonomy" id="200917"/>
    <lineage>
        <taxon>Eukaryota</taxon>
        <taxon>Metazoa</taxon>
        <taxon>Ecdysozoa</taxon>
        <taxon>Arthropoda</taxon>
        <taxon>Hexapoda</taxon>
        <taxon>Insecta</taxon>
        <taxon>Pterygota</taxon>
        <taxon>Neoptera</taxon>
        <taxon>Endopterygota</taxon>
        <taxon>Coleoptera</taxon>
        <taxon>Polyphaga</taxon>
        <taxon>Cucujiformia</taxon>
        <taxon>Chrysomeloidea</taxon>
        <taxon>Chrysomelidae</taxon>
        <taxon>Bruchinae</taxon>
        <taxon>Bruchini</taxon>
        <taxon>Acanthoscelides</taxon>
    </lineage>
</organism>
<name>A0A9P0PIJ8_ACAOB</name>
<reference evidence="1" key="1">
    <citation type="submission" date="2022-03" db="EMBL/GenBank/DDBJ databases">
        <authorList>
            <person name="Sayadi A."/>
        </authorList>
    </citation>
    <scope>NUCLEOTIDE SEQUENCE</scope>
</reference>
<gene>
    <name evidence="1" type="ORF">ACAOBT_LOCUS16708</name>
</gene>
<keyword evidence="2" id="KW-1185">Reference proteome</keyword>
<dbReference type="AlphaFoldDB" id="A0A9P0PIJ8"/>